<organism evidence="7 8">
    <name type="scientific">Desulfosporosinus metallidurans</name>
    <dbReference type="NCBI Taxonomy" id="1888891"/>
    <lineage>
        <taxon>Bacteria</taxon>
        <taxon>Bacillati</taxon>
        <taxon>Bacillota</taxon>
        <taxon>Clostridia</taxon>
        <taxon>Eubacteriales</taxon>
        <taxon>Desulfitobacteriaceae</taxon>
        <taxon>Desulfosporosinus</taxon>
    </lineage>
</organism>
<dbReference type="InterPro" id="IPR009057">
    <property type="entry name" value="Homeodomain-like_sf"/>
</dbReference>
<dbReference type="NCBIfam" id="TIGR00229">
    <property type="entry name" value="sensory_box"/>
    <property type="match status" value="1"/>
</dbReference>
<dbReference type="Pfam" id="PF25601">
    <property type="entry name" value="AAA_lid_14"/>
    <property type="match status" value="1"/>
</dbReference>
<dbReference type="AlphaFoldDB" id="A0A1Q8QS26"/>
<evidence type="ECO:0000256" key="4">
    <source>
        <dbReference type="ARBA" id="ARBA00023163"/>
    </source>
</evidence>
<dbReference type="PANTHER" id="PTHR32071:SF57">
    <property type="entry name" value="C4-DICARBOXYLATE TRANSPORT TRANSCRIPTIONAL REGULATORY PROTEIN DCTD"/>
    <property type="match status" value="1"/>
</dbReference>
<reference evidence="7 8" key="1">
    <citation type="submission" date="2016-09" db="EMBL/GenBank/DDBJ databases">
        <title>Complete genome of Desulfosporosinus sp. OL.</title>
        <authorList>
            <person name="Mardanov A."/>
            <person name="Beletsky A."/>
            <person name="Panova A."/>
            <person name="Karnachuk O."/>
            <person name="Ravin N."/>
        </authorList>
    </citation>
    <scope>NUCLEOTIDE SEQUENCE [LARGE SCALE GENOMIC DNA]</scope>
    <source>
        <strain evidence="7 8">OL</strain>
    </source>
</reference>
<dbReference type="InterPro" id="IPR027417">
    <property type="entry name" value="P-loop_NTPase"/>
</dbReference>
<dbReference type="Gene3D" id="1.10.10.60">
    <property type="entry name" value="Homeodomain-like"/>
    <property type="match status" value="1"/>
</dbReference>
<dbReference type="PANTHER" id="PTHR32071">
    <property type="entry name" value="TRANSCRIPTIONAL REGULATORY PROTEIN"/>
    <property type="match status" value="1"/>
</dbReference>
<dbReference type="InterPro" id="IPR013767">
    <property type="entry name" value="PAS_fold"/>
</dbReference>
<accession>A0A1Q8QS26</accession>
<dbReference type="InterPro" id="IPR003593">
    <property type="entry name" value="AAA+_ATPase"/>
</dbReference>
<gene>
    <name evidence="7" type="ORF">DSOL_3190</name>
</gene>
<keyword evidence="1" id="KW-0547">Nucleotide-binding</keyword>
<dbReference type="PROSITE" id="PS50045">
    <property type="entry name" value="SIGMA54_INTERACT_4"/>
    <property type="match status" value="1"/>
</dbReference>
<dbReference type="SUPFAM" id="SSF52540">
    <property type="entry name" value="P-loop containing nucleoside triphosphate hydrolases"/>
    <property type="match status" value="1"/>
</dbReference>
<dbReference type="RefSeq" id="WP_075365717.1">
    <property type="nucleotide sequence ID" value="NZ_MLBF01000027.1"/>
</dbReference>
<dbReference type="Gene3D" id="3.40.50.300">
    <property type="entry name" value="P-loop containing nucleotide triphosphate hydrolases"/>
    <property type="match status" value="1"/>
</dbReference>
<evidence type="ECO:0000259" key="5">
    <source>
        <dbReference type="PROSITE" id="PS50045"/>
    </source>
</evidence>
<dbReference type="CDD" id="cd00009">
    <property type="entry name" value="AAA"/>
    <property type="match status" value="1"/>
</dbReference>
<proteinExistence type="predicted"/>
<evidence type="ECO:0000256" key="2">
    <source>
        <dbReference type="ARBA" id="ARBA00022840"/>
    </source>
</evidence>
<dbReference type="InterPro" id="IPR035965">
    <property type="entry name" value="PAS-like_dom_sf"/>
</dbReference>
<evidence type="ECO:0000256" key="3">
    <source>
        <dbReference type="ARBA" id="ARBA00023015"/>
    </source>
</evidence>
<dbReference type="PROSITE" id="PS50112">
    <property type="entry name" value="PAS"/>
    <property type="match status" value="1"/>
</dbReference>
<comment type="caution">
    <text evidence="7">The sequence shown here is derived from an EMBL/GenBank/DDBJ whole genome shotgun (WGS) entry which is preliminary data.</text>
</comment>
<evidence type="ECO:0000256" key="1">
    <source>
        <dbReference type="ARBA" id="ARBA00022741"/>
    </source>
</evidence>
<feature type="domain" description="PAS" evidence="6">
    <location>
        <begin position="5"/>
        <end position="42"/>
    </location>
</feature>
<protein>
    <submittedName>
        <fullName evidence="7">Response regulator of zinc sigma-54-dependent two-component system</fullName>
    </submittedName>
</protein>
<keyword evidence="8" id="KW-1185">Reference proteome</keyword>
<dbReference type="Proteomes" id="UP000186102">
    <property type="component" value="Unassembled WGS sequence"/>
</dbReference>
<dbReference type="STRING" id="1888891.DSOL_3190"/>
<dbReference type="FunFam" id="3.40.50.300:FF:000006">
    <property type="entry name" value="DNA-binding transcriptional regulator NtrC"/>
    <property type="match status" value="1"/>
</dbReference>
<dbReference type="SUPFAM" id="SSF55785">
    <property type="entry name" value="PYP-like sensor domain (PAS domain)"/>
    <property type="match status" value="1"/>
</dbReference>
<name>A0A1Q8QS26_9FIRM</name>
<dbReference type="InterPro" id="IPR025944">
    <property type="entry name" value="Sigma_54_int_dom_CS"/>
</dbReference>
<dbReference type="CDD" id="cd00130">
    <property type="entry name" value="PAS"/>
    <property type="match status" value="1"/>
</dbReference>
<dbReference type="Gene3D" id="1.10.8.60">
    <property type="match status" value="1"/>
</dbReference>
<dbReference type="EMBL" id="MLBF01000027">
    <property type="protein sequence ID" value="OLN30058.1"/>
    <property type="molecule type" value="Genomic_DNA"/>
</dbReference>
<dbReference type="PROSITE" id="PS00688">
    <property type="entry name" value="SIGMA54_INTERACT_3"/>
    <property type="match status" value="1"/>
</dbReference>
<dbReference type="GO" id="GO:0006355">
    <property type="term" value="P:regulation of DNA-templated transcription"/>
    <property type="evidence" value="ECO:0007669"/>
    <property type="project" value="InterPro"/>
</dbReference>
<dbReference type="SMART" id="SM00091">
    <property type="entry name" value="PAS"/>
    <property type="match status" value="1"/>
</dbReference>
<dbReference type="SMART" id="SM00382">
    <property type="entry name" value="AAA"/>
    <property type="match status" value="1"/>
</dbReference>
<dbReference type="InterPro" id="IPR025662">
    <property type="entry name" value="Sigma_54_int_dom_ATP-bd_1"/>
</dbReference>
<dbReference type="OrthoDB" id="9803970at2"/>
<dbReference type="InterPro" id="IPR058031">
    <property type="entry name" value="AAA_lid_NorR"/>
</dbReference>
<dbReference type="GO" id="GO:0005524">
    <property type="term" value="F:ATP binding"/>
    <property type="evidence" value="ECO:0007669"/>
    <property type="project" value="UniProtKB-KW"/>
</dbReference>
<dbReference type="InterPro" id="IPR002078">
    <property type="entry name" value="Sigma_54_int"/>
</dbReference>
<feature type="domain" description="Sigma-54 factor interaction" evidence="5">
    <location>
        <begin position="149"/>
        <end position="379"/>
    </location>
</feature>
<keyword evidence="4" id="KW-0804">Transcription</keyword>
<keyword evidence="2" id="KW-0067">ATP-binding</keyword>
<dbReference type="InterPro" id="IPR000014">
    <property type="entry name" value="PAS"/>
</dbReference>
<dbReference type="Pfam" id="PF00989">
    <property type="entry name" value="PAS"/>
    <property type="match status" value="1"/>
</dbReference>
<sequence>MSQCLEMTFRAMISSISDGIYITDSEGYCTAHNEAFQRITGIPINVVGRNVRTLIDDNFISESASLEVIRSGQRVSKVTLFPSGCEALVTGNPSFDEEGNLINVVCEVRDLSELNTLKDELKRAKQLNKQYREIIRNYSPTVPNATQKITVRDPKMQSILDELPRIGDSDATVLIYGESGVGKGLIASLLHEHSSRSNKGKFIKVDCSAIPSSLIESELFGYEGGAFTGARREGKSGLLDQANHGTAFLDEIGELPLFLQVKLLSVLQDHKILRVGGTVPLEMDIRFVCATNRDLEKMVDEGTFRKDLYYRLNVIPVAIPPLRERKEDIFGLTLSFLERFCQKYHRSLSFVPEAMDSLYEYSWPGNVRELENVVERLVVLSQTGLIEKADLPEKIRRANQAVILLDTDPAHPKERKIIPLKAAVAVTERLLIEGALQQYNHLGPAARALGIDISTLLRKCKKLGISRVAESAEMRLSLREVEIEK</sequence>
<evidence type="ECO:0000313" key="7">
    <source>
        <dbReference type="EMBL" id="OLN30058.1"/>
    </source>
</evidence>
<dbReference type="Gene3D" id="3.30.450.20">
    <property type="entry name" value="PAS domain"/>
    <property type="match status" value="1"/>
</dbReference>
<evidence type="ECO:0000313" key="8">
    <source>
        <dbReference type="Proteomes" id="UP000186102"/>
    </source>
</evidence>
<evidence type="ECO:0000259" key="6">
    <source>
        <dbReference type="PROSITE" id="PS50112"/>
    </source>
</evidence>
<dbReference type="Pfam" id="PF00158">
    <property type="entry name" value="Sigma54_activat"/>
    <property type="match status" value="1"/>
</dbReference>
<dbReference type="PROSITE" id="PS00675">
    <property type="entry name" value="SIGMA54_INTERACT_1"/>
    <property type="match status" value="1"/>
</dbReference>
<dbReference type="SUPFAM" id="SSF46689">
    <property type="entry name" value="Homeodomain-like"/>
    <property type="match status" value="1"/>
</dbReference>
<keyword evidence="3" id="KW-0805">Transcription regulation</keyword>